<protein>
    <submittedName>
        <fullName evidence="2">Uncharacterized protein</fullName>
    </submittedName>
</protein>
<dbReference type="EMBL" id="CADCTZ010001816">
    <property type="protein sequence ID" value="CAA9420970.1"/>
    <property type="molecule type" value="Genomic_DNA"/>
</dbReference>
<evidence type="ECO:0000313" key="2">
    <source>
        <dbReference type="EMBL" id="CAA9420970.1"/>
    </source>
</evidence>
<feature type="signal peptide" evidence="1">
    <location>
        <begin position="1"/>
        <end position="20"/>
    </location>
</feature>
<accession>A0A6J4PVS8</accession>
<proteinExistence type="predicted"/>
<sequence length="37" mass="4002">MRLYRFFTSTLGLGFPGALAAVQDADRVKNPVSTLTS</sequence>
<keyword evidence="1" id="KW-0732">Signal</keyword>
<gene>
    <name evidence="2" type="ORF">AVDCRST_MAG84-7164</name>
</gene>
<name>A0A6J4PVS8_9CYAN</name>
<feature type="chain" id="PRO_5027095183" evidence="1">
    <location>
        <begin position="21"/>
        <end position="37"/>
    </location>
</feature>
<reference evidence="2" key="1">
    <citation type="submission" date="2020-02" db="EMBL/GenBank/DDBJ databases">
        <authorList>
            <person name="Meier V. D."/>
        </authorList>
    </citation>
    <scope>NUCLEOTIDE SEQUENCE</scope>
    <source>
        <strain evidence="2">AVDCRST_MAG84</strain>
    </source>
</reference>
<evidence type="ECO:0000256" key="1">
    <source>
        <dbReference type="SAM" id="SignalP"/>
    </source>
</evidence>
<organism evidence="2">
    <name type="scientific">uncultured Microcoleus sp</name>
    <dbReference type="NCBI Taxonomy" id="259945"/>
    <lineage>
        <taxon>Bacteria</taxon>
        <taxon>Bacillati</taxon>
        <taxon>Cyanobacteriota</taxon>
        <taxon>Cyanophyceae</taxon>
        <taxon>Oscillatoriophycideae</taxon>
        <taxon>Oscillatoriales</taxon>
        <taxon>Microcoleaceae</taxon>
        <taxon>Microcoleus</taxon>
        <taxon>environmental samples</taxon>
    </lineage>
</organism>
<dbReference type="AlphaFoldDB" id="A0A6J4PVS8"/>